<dbReference type="KEGG" id="ahel:Q31a_22620"/>
<feature type="binding site" evidence="13">
    <location>
        <position position="81"/>
    </location>
    <ligand>
        <name>Mg(2+)</name>
        <dbReference type="ChEBI" id="CHEBI:18420"/>
    </ligand>
</feature>
<dbReference type="UniPathway" id="UPA00031">
    <property type="reaction ID" value="UER00008"/>
</dbReference>
<comment type="pathway">
    <text evidence="4">Amino-acid biosynthesis; L-histidine biosynthesis; L-histidine from 5-phospho-alpha-D-ribose 1-diphosphate: step 2/9.</text>
</comment>
<evidence type="ECO:0000256" key="12">
    <source>
        <dbReference type="ARBA" id="ARBA00023270"/>
    </source>
</evidence>
<comment type="subcellular location">
    <subcellularLocation>
        <location evidence="13">Cytoplasm</location>
    </subcellularLocation>
</comment>
<keyword evidence="13" id="KW-0460">Magnesium</keyword>
<comment type="pathway">
    <text evidence="3 13">Amino-acid biosynthesis; L-histidine biosynthesis; L-histidine from 5-phospho-alpha-D-ribose 1-diphosphate: step 3/9.</text>
</comment>
<evidence type="ECO:0000313" key="17">
    <source>
        <dbReference type="Proteomes" id="UP000318017"/>
    </source>
</evidence>
<keyword evidence="8 13" id="KW-0028">Amino-acid biosynthesis</keyword>
<evidence type="ECO:0000256" key="13">
    <source>
        <dbReference type="HAMAP-Rule" id="MF_01021"/>
    </source>
</evidence>
<dbReference type="PANTHER" id="PTHR42849">
    <property type="entry name" value="N-ACETYLNEURAMINATE LYASE"/>
    <property type="match status" value="1"/>
</dbReference>
<dbReference type="SMART" id="SM01130">
    <property type="entry name" value="DHDPS"/>
    <property type="match status" value="1"/>
</dbReference>
<dbReference type="Gene3D" id="3.20.20.70">
    <property type="entry name" value="Aldolase class I"/>
    <property type="match status" value="1"/>
</dbReference>
<accession>A0A518G5V1</accession>
<feature type="binding site" evidence="13">
    <location>
        <position position="101"/>
    </location>
    <ligand>
        <name>Zn(2+)</name>
        <dbReference type="ChEBI" id="CHEBI:29105"/>
        <note>ligand shared between dimeric partners</note>
    </ligand>
</feature>
<name>A0A518G5V1_9BACT</name>
<keyword evidence="9 13" id="KW-0378">Hydrolase</keyword>
<dbReference type="CDD" id="cd00408">
    <property type="entry name" value="DHDPS-like"/>
    <property type="match status" value="1"/>
</dbReference>
<dbReference type="FunFam" id="3.10.20.810:FF:000001">
    <property type="entry name" value="Histidine biosynthesis bifunctional protein HisIE"/>
    <property type="match status" value="1"/>
</dbReference>
<dbReference type="AlphaFoldDB" id="A0A518G5V1"/>
<dbReference type="InterPro" id="IPR020625">
    <property type="entry name" value="Schiff_base-form_aldolases_AS"/>
</dbReference>
<keyword evidence="10 13" id="KW-0368">Histidine biosynthesis</keyword>
<comment type="similarity">
    <text evidence="5">In the C-terminal section; belongs to the PRA-PH family.</text>
</comment>
<keyword evidence="13" id="KW-0862">Zinc</keyword>
<comment type="subunit">
    <text evidence="13">Homodimer.</text>
</comment>
<dbReference type="Proteomes" id="UP000318017">
    <property type="component" value="Chromosome"/>
</dbReference>
<comment type="cofactor">
    <cofactor evidence="13">
        <name>Zn(2+)</name>
        <dbReference type="ChEBI" id="CHEBI:29105"/>
    </cofactor>
    <text evidence="13">Binds 1 zinc ion per subunit.</text>
</comment>
<protein>
    <recommendedName>
        <fullName evidence="13">Phosphoribosyl-AMP cyclohydrolase</fullName>
        <shortName evidence="13">PRA-CH</shortName>
        <ecNumber evidence="13">3.5.4.19</ecNumber>
    </recommendedName>
</protein>
<gene>
    <name evidence="16" type="primary">yagE</name>
    <name evidence="13" type="synonym">hisI</name>
    <name evidence="16" type="ORF">Q31a_22620</name>
</gene>
<feature type="region of interest" description="Disordered" evidence="14">
    <location>
        <begin position="129"/>
        <end position="149"/>
    </location>
</feature>
<comment type="similarity">
    <text evidence="13">Belongs to the PRA-CH family.</text>
</comment>
<dbReference type="PANTHER" id="PTHR42849:SF1">
    <property type="entry name" value="N-ACETYLNEURAMINATE LYASE"/>
    <property type="match status" value="1"/>
</dbReference>
<dbReference type="SUPFAM" id="SSF141734">
    <property type="entry name" value="HisI-like"/>
    <property type="match status" value="1"/>
</dbReference>
<dbReference type="GO" id="GO:0005829">
    <property type="term" value="C:cytosol"/>
    <property type="evidence" value="ECO:0007669"/>
    <property type="project" value="TreeGrafter"/>
</dbReference>
<dbReference type="Pfam" id="PF00701">
    <property type="entry name" value="DHDPS"/>
    <property type="match status" value="1"/>
</dbReference>
<dbReference type="PROSITE" id="PS00666">
    <property type="entry name" value="DHDPS_2"/>
    <property type="match status" value="1"/>
</dbReference>
<dbReference type="GO" id="GO:0019262">
    <property type="term" value="P:N-acetylneuraminate catabolic process"/>
    <property type="evidence" value="ECO:0007669"/>
    <property type="project" value="TreeGrafter"/>
</dbReference>
<evidence type="ECO:0000256" key="10">
    <source>
        <dbReference type="ARBA" id="ARBA00023102"/>
    </source>
</evidence>
<dbReference type="InterPro" id="IPR026660">
    <property type="entry name" value="PRA-CH"/>
</dbReference>
<evidence type="ECO:0000256" key="4">
    <source>
        <dbReference type="ARBA" id="ARBA00005204"/>
    </source>
</evidence>
<comment type="function">
    <text evidence="13">Catalyzes the hydrolysis of the adenine ring of phosphoribosyl-AMP.</text>
</comment>
<dbReference type="EMBL" id="CP036298">
    <property type="protein sequence ID" value="QDV23949.1"/>
    <property type="molecule type" value="Genomic_DNA"/>
</dbReference>
<dbReference type="GO" id="GO:0008747">
    <property type="term" value="F:N-acetylneuraminate lyase activity"/>
    <property type="evidence" value="ECO:0007669"/>
    <property type="project" value="TreeGrafter"/>
</dbReference>
<evidence type="ECO:0000256" key="6">
    <source>
        <dbReference type="ARBA" id="ARBA00008299"/>
    </source>
</evidence>
<keyword evidence="17" id="KW-1185">Reference proteome</keyword>
<comment type="similarity">
    <text evidence="6">In the N-terminal section; belongs to the PRA-CH family.</text>
</comment>
<feature type="domain" description="Phosphoribosyl-AMP cyclohydrolase" evidence="15">
    <location>
        <begin position="30"/>
        <end position="103"/>
    </location>
</feature>
<dbReference type="PRINTS" id="PR00146">
    <property type="entry name" value="DHPICSNTHASE"/>
</dbReference>
<reference evidence="16 17" key="1">
    <citation type="submission" date="2019-02" db="EMBL/GenBank/DDBJ databases">
        <title>Deep-cultivation of Planctomycetes and their phenomic and genomic characterization uncovers novel biology.</title>
        <authorList>
            <person name="Wiegand S."/>
            <person name="Jogler M."/>
            <person name="Boedeker C."/>
            <person name="Pinto D."/>
            <person name="Vollmers J."/>
            <person name="Rivas-Marin E."/>
            <person name="Kohn T."/>
            <person name="Peeters S.H."/>
            <person name="Heuer A."/>
            <person name="Rast P."/>
            <person name="Oberbeckmann S."/>
            <person name="Bunk B."/>
            <person name="Jeske O."/>
            <person name="Meyerdierks A."/>
            <person name="Storesund J.E."/>
            <person name="Kallscheuer N."/>
            <person name="Luecker S."/>
            <person name="Lage O.M."/>
            <person name="Pohl T."/>
            <person name="Merkel B.J."/>
            <person name="Hornburger P."/>
            <person name="Mueller R.-W."/>
            <person name="Bruemmer F."/>
            <person name="Labrenz M."/>
            <person name="Spormann A.M."/>
            <person name="Op den Camp H."/>
            <person name="Overmann J."/>
            <person name="Amann R."/>
            <person name="Jetten M.S.M."/>
            <person name="Mascher T."/>
            <person name="Medema M.H."/>
            <person name="Devos D.P."/>
            <person name="Kaster A.-K."/>
            <person name="Ovreas L."/>
            <person name="Rohde M."/>
            <person name="Galperin M.Y."/>
            <person name="Jogler C."/>
        </authorList>
    </citation>
    <scope>NUCLEOTIDE SEQUENCE [LARGE SCALE GENOMIC DNA]</scope>
    <source>
        <strain evidence="16 17">Q31a</strain>
    </source>
</reference>
<dbReference type="InterPro" id="IPR038019">
    <property type="entry name" value="PRib_AMP_CycHydrolase_sf"/>
</dbReference>
<evidence type="ECO:0000256" key="2">
    <source>
        <dbReference type="ARBA" id="ARBA00001460"/>
    </source>
</evidence>
<dbReference type="EC" id="3.5.4.19" evidence="13"/>
<dbReference type="GO" id="GO:0000287">
    <property type="term" value="F:magnesium ion binding"/>
    <property type="evidence" value="ECO:0007669"/>
    <property type="project" value="UniProtKB-UniRule"/>
</dbReference>
<evidence type="ECO:0000256" key="3">
    <source>
        <dbReference type="ARBA" id="ARBA00005169"/>
    </source>
</evidence>
<comment type="cofactor">
    <cofactor evidence="13">
        <name>Mg(2+)</name>
        <dbReference type="ChEBI" id="CHEBI:18420"/>
    </cofactor>
    <text evidence="13">Binds 1 Mg(2+) ion per subunit.</text>
</comment>
<evidence type="ECO:0000313" key="16">
    <source>
        <dbReference type="EMBL" id="QDV23949.1"/>
    </source>
</evidence>
<evidence type="ECO:0000256" key="11">
    <source>
        <dbReference type="ARBA" id="ARBA00023239"/>
    </source>
</evidence>
<keyword evidence="12" id="KW-0704">Schiff base</keyword>
<dbReference type="InterPro" id="IPR002496">
    <property type="entry name" value="PRib_AMP_CycHydrolase_dom"/>
</dbReference>
<dbReference type="NCBIfam" id="NF000768">
    <property type="entry name" value="PRK00051.1"/>
    <property type="match status" value="1"/>
</dbReference>
<dbReference type="InterPro" id="IPR013785">
    <property type="entry name" value="Aldolase_TIM"/>
</dbReference>
<evidence type="ECO:0000256" key="9">
    <source>
        <dbReference type="ARBA" id="ARBA00022801"/>
    </source>
</evidence>
<evidence type="ECO:0000259" key="15">
    <source>
        <dbReference type="Pfam" id="PF01502"/>
    </source>
</evidence>
<dbReference type="Gene3D" id="3.10.20.810">
    <property type="entry name" value="Phosphoribosyl-AMP cyclohydrolase"/>
    <property type="match status" value="1"/>
</dbReference>
<dbReference type="GO" id="GO:0004635">
    <property type="term" value="F:phosphoribosyl-AMP cyclohydrolase activity"/>
    <property type="evidence" value="ECO:0007669"/>
    <property type="project" value="UniProtKB-UniRule"/>
</dbReference>
<keyword evidence="13" id="KW-0479">Metal-binding</keyword>
<proteinExistence type="inferred from homology"/>
<evidence type="ECO:0000256" key="7">
    <source>
        <dbReference type="ARBA" id="ARBA00022490"/>
    </source>
</evidence>
<organism evidence="16 17">
    <name type="scientific">Aureliella helgolandensis</name>
    <dbReference type="NCBI Taxonomy" id="2527968"/>
    <lineage>
        <taxon>Bacteria</taxon>
        <taxon>Pseudomonadati</taxon>
        <taxon>Planctomycetota</taxon>
        <taxon>Planctomycetia</taxon>
        <taxon>Pirellulales</taxon>
        <taxon>Pirellulaceae</taxon>
        <taxon>Aureliella</taxon>
    </lineage>
</organism>
<sequence length="444" mass="48883">MEAPSIPDFSRGDGLLPAIAQHHETGQVLMLAWMNQAAWEETLATGKAVYFSRSRGKLWRKGEESGHVQTVREIRVDCDADTILLKVDQVGAACHEGFESCFFRKIASNGSAQICETRLKEPSEIYSHPSEHATMKDSPNAETTTPRNQPWIRGIVPPLVTPLLGRDELDQAGLERLLEHVIAGGVQGVFILGTTGEAPSLSYRLRREMIASTCRLVAGRVPVLVGITDTSFVESMNVARVAAEAGATAVVLSTPYYFPAGQTELIQYVEHLAEESPLPIMLYNMPSMTKVQFEIETLKTLSTHKNIIGVKDSGGDLEYFKQLLPLKVLRPDWSILIGPEHLTAQAVMLGGDGGVNGGANIFPATFTQIFAAAERKDIEAMRELQDRIERLQAIYDVGKYASRFIKATKCALSVRGICSDFMAEPFNHFLEPERQRVASILEAL</sequence>
<feature type="binding site" evidence="13">
    <location>
        <position position="79"/>
    </location>
    <ligand>
        <name>Mg(2+)</name>
        <dbReference type="ChEBI" id="CHEBI:18420"/>
    </ligand>
</feature>
<comment type="catalytic activity">
    <reaction evidence="1 13">
        <text>1-(5-phospho-beta-D-ribosyl)-5'-AMP + H2O = 1-(5-phospho-beta-D-ribosyl)-5-[(5-phospho-beta-D-ribosylamino)methylideneamino]imidazole-4-carboxamide</text>
        <dbReference type="Rhea" id="RHEA:20049"/>
        <dbReference type="ChEBI" id="CHEBI:15377"/>
        <dbReference type="ChEBI" id="CHEBI:58435"/>
        <dbReference type="ChEBI" id="CHEBI:59457"/>
        <dbReference type="EC" id="3.5.4.19"/>
    </reaction>
</comment>
<comment type="catalytic activity">
    <reaction evidence="2">
        <text>1-(5-phospho-beta-D-ribosyl)-ATP + H2O = 1-(5-phospho-beta-D-ribosyl)-5'-AMP + diphosphate + H(+)</text>
        <dbReference type="Rhea" id="RHEA:22828"/>
        <dbReference type="ChEBI" id="CHEBI:15377"/>
        <dbReference type="ChEBI" id="CHEBI:15378"/>
        <dbReference type="ChEBI" id="CHEBI:33019"/>
        <dbReference type="ChEBI" id="CHEBI:59457"/>
        <dbReference type="ChEBI" id="CHEBI:73183"/>
        <dbReference type="EC" id="3.6.1.31"/>
    </reaction>
</comment>
<evidence type="ECO:0000256" key="5">
    <source>
        <dbReference type="ARBA" id="ARBA00007731"/>
    </source>
</evidence>
<evidence type="ECO:0000256" key="8">
    <source>
        <dbReference type="ARBA" id="ARBA00022605"/>
    </source>
</evidence>
<dbReference type="GO" id="GO:0004636">
    <property type="term" value="F:phosphoribosyl-ATP diphosphatase activity"/>
    <property type="evidence" value="ECO:0007669"/>
    <property type="project" value="UniProtKB-EC"/>
</dbReference>
<dbReference type="InterPro" id="IPR002220">
    <property type="entry name" value="DapA-like"/>
</dbReference>
<dbReference type="GO" id="GO:0000105">
    <property type="term" value="P:L-histidine biosynthetic process"/>
    <property type="evidence" value="ECO:0007669"/>
    <property type="project" value="UniProtKB-UniRule"/>
</dbReference>
<feature type="binding site" evidence="13">
    <location>
        <position position="94"/>
    </location>
    <ligand>
        <name>Zn(2+)</name>
        <dbReference type="ChEBI" id="CHEBI:29105"/>
        <note>ligand shared between dimeric partners</note>
    </ligand>
</feature>
<dbReference type="GO" id="GO:0008270">
    <property type="term" value="F:zinc ion binding"/>
    <property type="evidence" value="ECO:0007669"/>
    <property type="project" value="UniProtKB-UniRule"/>
</dbReference>
<feature type="binding site" evidence="13">
    <location>
        <position position="78"/>
    </location>
    <ligand>
        <name>Zn(2+)</name>
        <dbReference type="ChEBI" id="CHEBI:29105"/>
        <note>ligand shared between dimeric partners</note>
    </ligand>
</feature>
<dbReference type="Pfam" id="PF01502">
    <property type="entry name" value="PRA-CH"/>
    <property type="match status" value="1"/>
</dbReference>
<evidence type="ECO:0000256" key="1">
    <source>
        <dbReference type="ARBA" id="ARBA00000024"/>
    </source>
</evidence>
<dbReference type="SUPFAM" id="SSF51569">
    <property type="entry name" value="Aldolase"/>
    <property type="match status" value="1"/>
</dbReference>
<feature type="binding site" evidence="13">
    <location>
        <position position="77"/>
    </location>
    <ligand>
        <name>Mg(2+)</name>
        <dbReference type="ChEBI" id="CHEBI:18420"/>
    </ligand>
</feature>
<evidence type="ECO:0000256" key="14">
    <source>
        <dbReference type="SAM" id="MobiDB-lite"/>
    </source>
</evidence>
<dbReference type="HAMAP" id="MF_01021">
    <property type="entry name" value="HisI"/>
    <property type="match status" value="1"/>
</dbReference>
<keyword evidence="7 13" id="KW-0963">Cytoplasm</keyword>
<keyword evidence="11 16" id="KW-0456">Lyase</keyword>